<dbReference type="RefSeq" id="XP_062877153.1">
    <property type="nucleotide sequence ID" value="XM_063021083.1"/>
</dbReference>
<feature type="domain" description="DEP" evidence="6">
    <location>
        <begin position="1111"/>
        <end position="1186"/>
    </location>
</feature>
<evidence type="ECO:0000256" key="2">
    <source>
        <dbReference type="ARBA" id="ARBA00005643"/>
    </source>
</evidence>
<dbReference type="PANTHER" id="PTHR13179">
    <property type="entry name" value="DEP DOMAIN CONTAINING PROTEIN 5"/>
    <property type="match status" value="1"/>
</dbReference>
<evidence type="ECO:0000313" key="8">
    <source>
        <dbReference type="Proteomes" id="UP001338582"/>
    </source>
</evidence>
<feature type="compositionally biased region" description="Polar residues" evidence="5">
    <location>
        <begin position="1"/>
        <end position="19"/>
    </location>
</feature>
<reference evidence="7 8" key="1">
    <citation type="submission" date="2023-10" db="EMBL/GenBank/DDBJ databases">
        <title>Draft Genome Sequence of Candida saopaulonensis from a very Premature Infant with Sepsis.</title>
        <authorList>
            <person name="Ning Y."/>
            <person name="Dai R."/>
            <person name="Xiao M."/>
            <person name="Xu Y."/>
            <person name="Yan Q."/>
            <person name="Zhang L."/>
        </authorList>
    </citation>
    <scope>NUCLEOTIDE SEQUENCE [LARGE SCALE GENOMIC DNA]</scope>
    <source>
        <strain evidence="7 8">19XY460</strain>
    </source>
</reference>
<sequence length="1537" mass="175644">MMQHARWTNSSKGQDNGAANSDLPKIADQALYRRFHSSLPSTGKMSVNQASLVVGNMKNVGTTLVVGLARHTSIPRSDLPKNLDHNNRQSTRNRRLTHSRGDNGLVEQSQGRNRSQSLDAAHLTVWFHELGSYSEDIVIDSAAFAGLRVGNVYELQPVRKNGDVPKLIFMIGPKNLLDKGVNSSPAVTAASNTGAKPKTAFQISLISSFQKLLDIPPRSAVQVKQVVDISTVELDTIEINLKDVNFGRDSQWSLASSMVNTCCYVDQRVTFLGNRIGFVKCLFKNGKQISSGYIGANTSVVFRSESAKLVFLVQLSREMWHFEENGEILFHRLVNTLFPMIFKKWRSNNSHHSITIVLFTSVDYTRAPWESLGGGERPSQCQDYYRVVVDQVSVFNWDNIMANLRLEFANFKRDILLQVSGAKAEIKGEPCPSVKGNLLEAINLSLTLVCDRFRNTDLRHSINHLVVVSPGSGLFDVDFDMMVETSKKMFSLDCALDIICLSQPPLHTVPLFRYRDNHGEVRHCVPKWCDMSFYAAATGRFSQWIPRCKIYELQMMGLMGNESNKFHLERLHFELKNSIVEAMDEYDENMYQPVNRKPLVSFSASKNLTKAAKDRNPNVATLLLMGARDAPGLPKPPTAPKLNAFMTTSSAQGHVTNVSNTSSALSRLYNLNKTEEGKNKFPVRSRIVLAPAGPRSVQSQKSFSDASVISARSPHMSSEAFIKKKSAIAKQSSLGTNRGSASKPERNDSVVEAEKVEREDNNPYFKSIMNPSKAQSSEIEKCSRWSGVFPRKIKRKLFKWRSLKAPAALPIATTLFPTSSELETEYSLHNYVLSLSYENRLELKKTRELMREMIRLRLAMGFQICYGDRVKKIESERKTGGYSENIIKYYPKADCVGAIMYLSLNDEIHRIFYDYSGTINVQLYHKIEDKQPNRILLGSRKGTKEAPLIRTRYANEYMISKVNWRHTKPLAFNWNQFDQLLAGYEDALTEIKSDFHKMKFVIMPAETPSNTIQSSGERLTDEEIRLEGLQKLINLIEKGRFVDTEVPNAKLKEDFLPEIHFYTGNLYDFLQGEAENFDISGTRPTNSLMMTDGLRFNTNIKLPLLAQQLQGEGGLKLVDRTWHFKFHPHCFLGSELVSWLIKYFEDINTREEAVEYGQSLKDRNLFDHVERRHGFLDGHYFYEFTAEYADKNYVVKQNSTGWFKKITSHEKESLKDKDTTQETEVEPLLESNFNSPLSIPQSQTPTLSKTESELFNDVDKMPELKTVLSHIQRESESSSLTDSQKLKRPKKFLISKKVKYNCDPLHKSFRPELMDVHYDTVHNPEHCFHIRLQWLNTTTKFIDEVIIAWGRLCERYGLKLVETPWRELCTIPELNPFHSFVDLKLALNPLTDEEFKSNPVLQSNKFYFHLHLLNAVGFLLDNRGTSFFSKENIEICYSWGKSTFKFAQFIHKTGAYIVELRDNGDFFMAPNNVHILRVNTLISSLPEKGAKLNIFDSQKVMLDFRERCKDEIFLRELFREAASFAKENYDREFEVNF</sequence>
<feature type="region of interest" description="Disordered" evidence="5">
    <location>
        <begin position="1"/>
        <end position="22"/>
    </location>
</feature>
<feature type="compositionally biased region" description="Basic and acidic residues" evidence="5">
    <location>
        <begin position="743"/>
        <end position="755"/>
    </location>
</feature>
<name>A0AAX4H895_9ASCO</name>
<evidence type="ECO:0000259" key="6">
    <source>
        <dbReference type="PROSITE" id="PS50186"/>
    </source>
</evidence>
<dbReference type="Pfam" id="PF12257">
    <property type="entry name" value="IML1"/>
    <property type="match status" value="1"/>
</dbReference>
<dbReference type="GO" id="GO:0035556">
    <property type="term" value="P:intracellular signal transduction"/>
    <property type="evidence" value="ECO:0007669"/>
    <property type="project" value="InterPro"/>
</dbReference>
<dbReference type="GO" id="GO:1904262">
    <property type="term" value="P:negative regulation of TORC1 signaling"/>
    <property type="evidence" value="ECO:0007669"/>
    <property type="project" value="TreeGrafter"/>
</dbReference>
<dbReference type="InterPro" id="IPR027244">
    <property type="entry name" value="IML1"/>
</dbReference>
<dbReference type="PROSITE" id="PS50186">
    <property type="entry name" value="DEP"/>
    <property type="match status" value="1"/>
</dbReference>
<feature type="region of interest" description="Disordered" evidence="5">
    <location>
        <begin position="75"/>
        <end position="114"/>
    </location>
</feature>
<dbReference type="InterPro" id="IPR036390">
    <property type="entry name" value="WH_DNA-bd_sf"/>
</dbReference>
<dbReference type="GO" id="GO:1990130">
    <property type="term" value="C:GATOR1 complex"/>
    <property type="evidence" value="ECO:0007669"/>
    <property type="project" value="TreeGrafter"/>
</dbReference>
<dbReference type="SUPFAM" id="SSF46785">
    <property type="entry name" value="Winged helix' DNA-binding domain"/>
    <property type="match status" value="1"/>
</dbReference>
<dbReference type="GO" id="GO:0010508">
    <property type="term" value="P:positive regulation of autophagy"/>
    <property type="evidence" value="ECO:0007669"/>
    <property type="project" value="TreeGrafter"/>
</dbReference>
<dbReference type="Gene3D" id="1.10.10.10">
    <property type="entry name" value="Winged helix-like DNA-binding domain superfamily/Winged helix DNA-binding domain"/>
    <property type="match status" value="1"/>
</dbReference>
<dbReference type="InterPro" id="IPR036388">
    <property type="entry name" value="WH-like_DNA-bd_sf"/>
</dbReference>
<comment type="subcellular location">
    <subcellularLocation>
        <location evidence="1">Vacuole membrane</location>
        <topology evidence="1">Peripheral membrane protein</topology>
    </subcellularLocation>
</comment>
<organism evidence="7 8">
    <name type="scientific">Australozyma saopauloensis</name>
    <dbReference type="NCBI Taxonomy" id="291208"/>
    <lineage>
        <taxon>Eukaryota</taxon>
        <taxon>Fungi</taxon>
        <taxon>Dikarya</taxon>
        <taxon>Ascomycota</taxon>
        <taxon>Saccharomycotina</taxon>
        <taxon>Pichiomycetes</taxon>
        <taxon>Metschnikowiaceae</taxon>
        <taxon>Australozyma</taxon>
    </lineage>
</organism>
<dbReference type="EMBL" id="CP138895">
    <property type="protein sequence ID" value="WPK24770.1"/>
    <property type="molecule type" value="Genomic_DNA"/>
</dbReference>
<dbReference type="KEGG" id="asau:88173126"/>
<evidence type="ECO:0000256" key="4">
    <source>
        <dbReference type="ARBA" id="ARBA00021881"/>
    </source>
</evidence>
<evidence type="ECO:0000256" key="5">
    <source>
        <dbReference type="SAM" id="MobiDB-lite"/>
    </source>
</evidence>
<evidence type="ECO:0000313" key="7">
    <source>
        <dbReference type="EMBL" id="WPK24770.1"/>
    </source>
</evidence>
<evidence type="ECO:0000256" key="3">
    <source>
        <dbReference type="ARBA" id="ARBA00018529"/>
    </source>
</evidence>
<dbReference type="GO" id="GO:0005774">
    <property type="term" value="C:vacuolar membrane"/>
    <property type="evidence" value="ECO:0007669"/>
    <property type="project" value="UniProtKB-SubCell"/>
</dbReference>
<dbReference type="InterPro" id="IPR000591">
    <property type="entry name" value="DEP_dom"/>
</dbReference>
<proteinExistence type="inferred from homology"/>
<dbReference type="GO" id="GO:0005096">
    <property type="term" value="F:GTPase activator activity"/>
    <property type="evidence" value="ECO:0007669"/>
    <property type="project" value="InterPro"/>
</dbReference>
<evidence type="ECO:0000256" key="1">
    <source>
        <dbReference type="ARBA" id="ARBA00004148"/>
    </source>
</evidence>
<feature type="region of interest" description="Disordered" evidence="5">
    <location>
        <begin position="732"/>
        <end position="755"/>
    </location>
</feature>
<accession>A0AAX4H895</accession>
<gene>
    <name evidence="7" type="ORF">PUMCH_002061</name>
</gene>
<dbReference type="SMART" id="SM00049">
    <property type="entry name" value="DEP"/>
    <property type="match status" value="1"/>
</dbReference>
<dbReference type="Proteomes" id="UP001338582">
    <property type="component" value="Chromosome 2"/>
</dbReference>
<dbReference type="PANTHER" id="PTHR13179:SF8">
    <property type="entry name" value="GATOR COMPLEX PROTEIN DEPDC5"/>
    <property type="match status" value="1"/>
</dbReference>
<dbReference type="Pfam" id="PF00610">
    <property type="entry name" value="DEP"/>
    <property type="match status" value="1"/>
</dbReference>
<protein>
    <recommendedName>
        <fullName evidence="3">Vacuolar membrane-associated protein IML1</fullName>
    </recommendedName>
    <alternativeName>
        <fullName evidence="4">Vacuolar membrane-associated protein iml1</fullName>
    </alternativeName>
</protein>
<dbReference type="GeneID" id="88173126"/>
<dbReference type="InterPro" id="IPR048255">
    <property type="entry name" value="IML1_N"/>
</dbReference>
<comment type="similarity">
    <text evidence="2">Belongs to the IML1 family.</text>
</comment>
<dbReference type="CDD" id="cd04449">
    <property type="entry name" value="DEP_DEPDC5-like"/>
    <property type="match status" value="1"/>
</dbReference>
<feature type="compositionally biased region" description="Basic and acidic residues" evidence="5">
    <location>
        <begin position="78"/>
        <end position="87"/>
    </location>
</feature>
<keyword evidence="8" id="KW-1185">Reference proteome</keyword>